<protein>
    <submittedName>
        <fullName evidence="2">Alpha,alpha-trehalose-phosphate synthase subunit</fullName>
    </submittedName>
</protein>
<dbReference type="GO" id="GO:0034605">
    <property type="term" value="P:cellular response to heat"/>
    <property type="evidence" value="ECO:0007669"/>
    <property type="project" value="TreeGrafter"/>
</dbReference>
<evidence type="ECO:0000313" key="3">
    <source>
        <dbReference type="Proteomes" id="UP000019804"/>
    </source>
</evidence>
<feature type="coiled-coil region" evidence="1">
    <location>
        <begin position="324"/>
        <end position="351"/>
    </location>
</feature>
<reference evidence="3" key="1">
    <citation type="journal article" date="2014" name="Nat. Commun.">
        <title>Genomic adaptations of the halophilic Dead Sea filamentous fungus Eurotium rubrum.</title>
        <authorList>
            <person name="Kis-Papo T."/>
            <person name="Weig A.R."/>
            <person name="Riley R."/>
            <person name="Persoh D."/>
            <person name="Salamov A."/>
            <person name="Sun H."/>
            <person name="Lipzen A."/>
            <person name="Wasser S.P."/>
            <person name="Rambold G."/>
            <person name="Grigoriev I.V."/>
            <person name="Nevo E."/>
        </authorList>
    </citation>
    <scope>NUCLEOTIDE SEQUENCE [LARGE SCALE GENOMIC DNA]</scope>
    <source>
        <strain evidence="3">CBS 135680</strain>
    </source>
</reference>
<accession>A0A017SF55</accession>
<dbReference type="GeneID" id="63694054"/>
<dbReference type="Pfam" id="PF00982">
    <property type="entry name" value="Glyco_transf_20"/>
    <property type="match status" value="1"/>
</dbReference>
<dbReference type="OrthoDB" id="755951at2759"/>
<evidence type="ECO:0000313" key="2">
    <source>
        <dbReference type="EMBL" id="EYE95552.1"/>
    </source>
</evidence>
<proteinExistence type="predicted"/>
<dbReference type="PANTHER" id="PTHR10788">
    <property type="entry name" value="TREHALOSE-6-PHOSPHATE SYNTHASE"/>
    <property type="match status" value="1"/>
</dbReference>
<keyword evidence="3" id="KW-1185">Reference proteome</keyword>
<gene>
    <name evidence="2" type="ORF">EURHEDRAFT_377139</name>
</gene>
<sequence length="483" mass="54896">MATITEHRERAHNLMFVSNRLPFTIKEGDGIIQQELSNGDLVTALAGLVKSSNIRWLGAPGIRVRDKEEEKRVSDKLKETNATAVFLDDTLAHEYYNIFSNSILWPILHYQSKVDFDEKAWGSYQRVNEIFADNIAAEVSDGNLVWIHDYHLMLVPKMLRARLKQKGKDCKIGFTLHAPFPAQEFWRNLKVQGELVAGVLAGDVVGLHTDEYKRNFIKSCASVLGARTDVASHINYDGHQTFVDTFTLGIDPQKFNDSMQDVRVLERIDELEKIYQGVNVILGVDRLDHTKRLLQKLQGYECFFDAHPEFIGKVTLIQVLLPSAREDGDDYEELETEINELTVEINKKYATPNWYPLINMHHKITFIDLTALMCVSNVCFMASRRGGMNLVASEYVACQENRHGVLVLSELSGAVSFTNAGSITFHPSKMNEVSEAIYTAIMMGEGEKEERYNYLRCYVTSHTSARYGREFINSLSHRAQISN</sequence>
<name>A0A017SF55_ASPRC</name>
<dbReference type="GO" id="GO:0005946">
    <property type="term" value="C:alpha,alpha-trehalose-phosphate synthase complex (UDP-forming)"/>
    <property type="evidence" value="ECO:0007669"/>
    <property type="project" value="TreeGrafter"/>
</dbReference>
<dbReference type="GO" id="GO:0003825">
    <property type="term" value="F:alpha,alpha-trehalose-phosphate synthase (UDP-forming) activity"/>
    <property type="evidence" value="ECO:0007669"/>
    <property type="project" value="TreeGrafter"/>
</dbReference>
<dbReference type="Proteomes" id="UP000019804">
    <property type="component" value="Unassembled WGS sequence"/>
</dbReference>
<dbReference type="RefSeq" id="XP_040639240.1">
    <property type="nucleotide sequence ID" value="XM_040778930.1"/>
</dbReference>
<dbReference type="GO" id="GO:0005992">
    <property type="term" value="P:trehalose biosynthetic process"/>
    <property type="evidence" value="ECO:0007669"/>
    <property type="project" value="InterPro"/>
</dbReference>
<keyword evidence="1" id="KW-0175">Coiled coil</keyword>
<dbReference type="PANTHER" id="PTHR10788:SF75">
    <property type="entry name" value="SYNTHASE SUBUNIT OF TREHALOSE-6-PHOSPHATE SYNTHASE_PHOSPHATASE COMPLEX (EUROFUNG)"/>
    <property type="match status" value="1"/>
</dbReference>
<organism evidence="2 3">
    <name type="scientific">Aspergillus ruber (strain CBS 135680)</name>
    <dbReference type="NCBI Taxonomy" id="1388766"/>
    <lineage>
        <taxon>Eukaryota</taxon>
        <taxon>Fungi</taxon>
        <taxon>Dikarya</taxon>
        <taxon>Ascomycota</taxon>
        <taxon>Pezizomycotina</taxon>
        <taxon>Eurotiomycetes</taxon>
        <taxon>Eurotiomycetidae</taxon>
        <taxon>Eurotiales</taxon>
        <taxon>Aspergillaceae</taxon>
        <taxon>Aspergillus</taxon>
        <taxon>Aspergillus subgen. Aspergillus</taxon>
    </lineage>
</organism>
<dbReference type="STRING" id="1388766.A0A017SF55"/>
<dbReference type="CDD" id="cd03788">
    <property type="entry name" value="GT20_TPS"/>
    <property type="match status" value="1"/>
</dbReference>
<dbReference type="GO" id="GO:0005829">
    <property type="term" value="C:cytosol"/>
    <property type="evidence" value="ECO:0007669"/>
    <property type="project" value="TreeGrafter"/>
</dbReference>
<dbReference type="SUPFAM" id="SSF53756">
    <property type="entry name" value="UDP-Glycosyltransferase/glycogen phosphorylase"/>
    <property type="match status" value="1"/>
</dbReference>
<dbReference type="InterPro" id="IPR001830">
    <property type="entry name" value="Glyco_trans_20"/>
</dbReference>
<dbReference type="EMBL" id="KK088421">
    <property type="protein sequence ID" value="EYE95552.1"/>
    <property type="molecule type" value="Genomic_DNA"/>
</dbReference>
<dbReference type="GO" id="GO:0004805">
    <property type="term" value="F:trehalose-phosphatase activity"/>
    <property type="evidence" value="ECO:0007669"/>
    <property type="project" value="TreeGrafter"/>
</dbReference>
<evidence type="ECO:0000256" key="1">
    <source>
        <dbReference type="SAM" id="Coils"/>
    </source>
</evidence>
<dbReference type="HOGENOM" id="CLU_002351_7_2_1"/>
<dbReference type="AlphaFoldDB" id="A0A017SF55"/>
<dbReference type="Gene3D" id="3.40.50.2000">
    <property type="entry name" value="Glycogen Phosphorylase B"/>
    <property type="match status" value="2"/>
</dbReference>